<dbReference type="RefSeq" id="WP_114311027.1">
    <property type="nucleotide sequence ID" value="NZ_QPJO01000015.1"/>
</dbReference>
<evidence type="ECO:0000313" key="1">
    <source>
        <dbReference type="EMBL" id="RCW89718.1"/>
    </source>
</evidence>
<comment type="caution">
    <text evidence="1">The sequence shown here is derived from an EMBL/GenBank/DDBJ whole genome shotgun (WGS) entry which is preliminary data.</text>
</comment>
<organism evidence="1 2">
    <name type="scientific">Winogradskyella arenosi</name>
    <dbReference type="NCBI Taxonomy" id="533325"/>
    <lineage>
        <taxon>Bacteria</taxon>
        <taxon>Pseudomonadati</taxon>
        <taxon>Bacteroidota</taxon>
        <taxon>Flavobacteriia</taxon>
        <taxon>Flavobacteriales</taxon>
        <taxon>Flavobacteriaceae</taxon>
        <taxon>Winogradskyella</taxon>
    </lineage>
</organism>
<sequence length="380" mass="45412">MRETEKNDYKKFFIDISEKINTNSQEKFEDTFFQILNLLELPRPSKELEKYFAHPSIIKSLLINALSHDKLTRDDRIELQPYLTKALKKLNNHKDKYFVRYRVLNPEGIYPNFELNRKNCHYSIQNQLPIIWTKNKISIDSNILDSSVINWLTRNELKLATAILCSGEGQRFYLYFTGYNTVEIGWDCISKIPDNLKTIFLKEYFELNIKFTPIGVRPWNRVPIYDSTYYKFKNFENHKNSFEKIFDKISIQDELLLRTCNYFVKSIMHWENTINAEEAIANVFFCLEGCLHLIQKKYGDFDTRLNFKLLKSVFNKEIENGENLLNFIKDGYSTRITLVHPEPAWGAEWKPFVCSDDFYEYFRICRSLLNFILIDEYKEY</sequence>
<dbReference type="EMBL" id="QPJO01000015">
    <property type="protein sequence ID" value="RCW89718.1"/>
    <property type="molecule type" value="Genomic_DNA"/>
</dbReference>
<proteinExistence type="predicted"/>
<evidence type="ECO:0000313" key="2">
    <source>
        <dbReference type="Proteomes" id="UP000253436"/>
    </source>
</evidence>
<reference evidence="1 2" key="1">
    <citation type="submission" date="2018-07" db="EMBL/GenBank/DDBJ databases">
        <title>Genomic Encyclopedia of Type Strains, Phase III (KMG-III): the genomes of soil and plant-associated and newly described type strains.</title>
        <authorList>
            <person name="Whitman W."/>
        </authorList>
    </citation>
    <scope>NUCLEOTIDE SEQUENCE [LARGE SCALE GENOMIC DNA]</scope>
    <source>
        <strain evidence="1 2">CECT 7958</strain>
    </source>
</reference>
<name>A0A368ZAD7_9FLAO</name>
<accession>A0A368ZAD7</accession>
<dbReference type="Proteomes" id="UP000253436">
    <property type="component" value="Unassembled WGS sequence"/>
</dbReference>
<evidence type="ECO:0008006" key="3">
    <source>
        <dbReference type="Google" id="ProtNLM"/>
    </source>
</evidence>
<gene>
    <name evidence="1" type="ORF">DFQ08_1153</name>
</gene>
<dbReference type="OrthoDB" id="9829685at2"/>
<protein>
    <recommendedName>
        <fullName evidence="3">Apea-like HEPN domain-containing protein</fullName>
    </recommendedName>
</protein>
<dbReference type="AlphaFoldDB" id="A0A368ZAD7"/>
<keyword evidence="2" id="KW-1185">Reference proteome</keyword>